<comment type="similarity">
    <text evidence="2">Belongs to the YajC family.</text>
</comment>
<evidence type="ECO:0000256" key="3">
    <source>
        <dbReference type="ARBA" id="ARBA00022448"/>
    </source>
</evidence>
<accession>A0A4S2DPZ6</accession>
<keyword evidence="5 10" id="KW-0812">Transmembrane</keyword>
<evidence type="ECO:0000256" key="5">
    <source>
        <dbReference type="ARBA" id="ARBA00022692"/>
    </source>
</evidence>
<dbReference type="Pfam" id="PF02699">
    <property type="entry name" value="YajC"/>
    <property type="match status" value="1"/>
</dbReference>
<comment type="subcellular location">
    <subcellularLocation>
        <location evidence="1">Cell membrane</location>
        <topology evidence="1">Single-pass membrane protein</topology>
    </subcellularLocation>
</comment>
<organism evidence="11 12">
    <name type="scientific">Clostridium sartagoforme</name>
    <dbReference type="NCBI Taxonomy" id="84031"/>
    <lineage>
        <taxon>Bacteria</taxon>
        <taxon>Bacillati</taxon>
        <taxon>Bacillota</taxon>
        <taxon>Clostridia</taxon>
        <taxon>Eubacteriales</taxon>
        <taxon>Clostridiaceae</taxon>
        <taxon>Clostridium</taxon>
    </lineage>
</organism>
<evidence type="ECO:0000313" key="11">
    <source>
        <dbReference type="EMBL" id="TGY44497.1"/>
    </source>
</evidence>
<dbReference type="GO" id="GO:0015031">
    <property type="term" value="P:protein transport"/>
    <property type="evidence" value="ECO:0007669"/>
    <property type="project" value="UniProtKB-KW"/>
</dbReference>
<dbReference type="SMART" id="SM01323">
    <property type="entry name" value="YajC"/>
    <property type="match status" value="1"/>
</dbReference>
<dbReference type="PANTHER" id="PTHR33909">
    <property type="entry name" value="SEC TRANSLOCON ACCESSORY COMPLEX SUBUNIT YAJC"/>
    <property type="match status" value="1"/>
</dbReference>
<protein>
    <submittedName>
        <fullName evidence="11">Preprotein translocase subunit YajC</fullName>
    </submittedName>
</protein>
<evidence type="ECO:0000256" key="7">
    <source>
        <dbReference type="ARBA" id="ARBA00022989"/>
    </source>
</evidence>
<keyword evidence="8" id="KW-0811">Translocation</keyword>
<keyword evidence="7 10" id="KW-1133">Transmembrane helix</keyword>
<dbReference type="GO" id="GO:0005886">
    <property type="term" value="C:plasma membrane"/>
    <property type="evidence" value="ECO:0007669"/>
    <property type="project" value="UniProtKB-SubCell"/>
</dbReference>
<dbReference type="AlphaFoldDB" id="A0A4S2DPZ6"/>
<proteinExistence type="inferred from homology"/>
<comment type="caution">
    <text evidence="11">The sequence shown here is derived from an EMBL/GenBank/DDBJ whole genome shotgun (WGS) entry which is preliminary data.</text>
</comment>
<evidence type="ECO:0000256" key="10">
    <source>
        <dbReference type="SAM" id="Phobius"/>
    </source>
</evidence>
<feature type="transmembrane region" description="Helical" evidence="10">
    <location>
        <begin position="6"/>
        <end position="24"/>
    </location>
</feature>
<keyword evidence="4" id="KW-1003">Cell membrane</keyword>
<dbReference type="RefSeq" id="WP_136005711.1">
    <property type="nucleotide sequence ID" value="NZ_SRYR01000001.1"/>
</dbReference>
<reference evidence="11 12" key="1">
    <citation type="submission" date="2019-04" db="EMBL/GenBank/DDBJ databases">
        <title>Microbes associate with the intestines of laboratory mice.</title>
        <authorList>
            <person name="Navarre W."/>
            <person name="Wong E."/>
            <person name="Huang K."/>
            <person name="Tropini C."/>
            <person name="Ng K."/>
            <person name="Yu B."/>
        </authorList>
    </citation>
    <scope>NUCLEOTIDE SEQUENCE [LARGE SCALE GENOMIC DNA]</scope>
    <source>
        <strain evidence="11 12">NM50_B9-20</strain>
    </source>
</reference>
<keyword evidence="12" id="KW-1185">Reference proteome</keyword>
<dbReference type="PRINTS" id="PR01853">
    <property type="entry name" value="YAJCTRNLCASE"/>
</dbReference>
<keyword evidence="9 10" id="KW-0472">Membrane</keyword>
<evidence type="ECO:0000256" key="6">
    <source>
        <dbReference type="ARBA" id="ARBA00022927"/>
    </source>
</evidence>
<dbReference type="OrthoDB" id="9800132at2"/>
<keyword evidence="6" id="KW-0653">Protein transport</keyword>
<dbReference type="InterPro" id="IPR003849">
    <property type="entry name" value="Preprotein_translocase_YajC"/>
</dbReference>
<dbReference type="Proteomes" id="UP000306888">
    <property type="component" value="Unassembled WGS sequence"/>
</dbReference>
<keyword evidence="3" id="KW-0813">Transport</keyword>
<evidence type="ECO:0000256" key="2">
    <source>
        <dbReference type="ARBA" id="ARBA00006742"/>
    </source>
</evidence>
<evidence type="ECO:0000256" key="1">
    <source>
        <dbReference type="ARBA" id="ARBA00004162"/>
    </source>
</evidence>
<gene>
    <name evidence="11" type="primary">yajC</name>
    <name evidence="11" type="ORF">E5347_06695</name>
</gene>
<name>A0A4S2DPZ6_9CLOT</name>
<evidence type="ECO:0000256" key="9">
    <source>
        <dbReference type="ARBA" id="ARBA00023136"/>
    </source>
</evidence>
<dbReference type="PANTHER" id="PTHR33909:SF1">
    <property type="entry name" value="SEC TRANSLOCON ACCESSORY COMPLEX SUBUNIT YAJC"/>
    <property type="match status" value="1"/>
</dbReference>
<dbReference type="NCBIfam" id="TIGR00739">
    <property type="entry name" value="yajC"/>
    <property type="match status" value="1"/>
</dbReference>
<evidence type="ECO:0000313" key="12">
    <source>
        <dbReference type="Proteomes" id="UP000306888"/>
    </source>
</evidence>
<dbReference type="EMBL" id="SRYR01000001">
    <property type="protein sequence ID" value="TGY44497.1"/>
    <property type="molecule type" value="Genomic_DNA"/>
</dbReference>
<evidence type="ECO:0000256" key="4">
    <source>
        <dbReference type="ARBA" id="ARBA00022475"/>
    </source>
</evidence>
<sequence>MEAILSLVLPFALMFGLMYFLLILPEKKRTKKYNEMISAIEKNDEIITRGGIMGRVVIVEDDYVVIESSAERTKLKISKSGIATKVNKVEE</sequence>
<evidence type="ECO:0000256" key="8">
    <source>
        <dbReference type="ARBA" id="ARBA00023010"/>
    </source>
</evidence>